<dbReference type="AlphaFoldDB" id="F3QJA6"/>
<organism evidence="1 2">
    <name type="scientific">Parasutterella excrementihominis YIT 11859</name>
    <dbReference type="NCBI Taxonomy" id="762966"/>
    <lineage>
        <taxon>Bacteria</taxon>
        <taxon>Pseudomonadati</taxon>
        <taxon>Pseudomonadota</taxon>
        <taxon>Betaproteobacteria</taxon>
        <taxon>Burkholderiales</taxon>
        <taxon>Sutterellaceae</taxon>
        <taxon>Parasutterella</taxon>
    </lineage>
</organism>
<name>F3QJA6_9BURK</name>
<dbReference type="Proteomes" id="UP000005156">
    <property type="component" value="Unassembled WGS sequence"/>
</dbReference>
<gene>
    <name evidence="1" type="ORF">HMPREF9439_01007</name>
</gene>
<dbReference type="eggNOG" id="ENOG5033V0D">
    <property type="taxonomic scope" value="Bacteria"/>
</dbReference>
<protein>
    <submittedName>
        <fullName evidence="1">Uncharacterized protein</fullName>
    </submittedName>
</protein>
<reference evidence="1 2" key="1">
    <citation type="submission" date="2011-02" db="EMBL/GenBank/DDBJ databases">
        <authorList>
            <person name="Weinstock G."/>
            <person name="Sodergren E."/>
            <person name="Clifton S."/>
            <person name="Fulton L."/>
            <person name="Fulton B."/>
            <person name="Courtney L."/>
            <person name="Fronick C."/>
            <person name="Harrison M."/>
            <person name="Strong C."/>
            <person name="Farmer C."/>
            <person name="Delahaunty K."/>
            <person name="Markovic C."/>
            <person name="Hall O."/>
            <person name="Minx P."/>
            <person name="Tomlinson C."/>
            <person name="Mitreva M."/>
            <person name="Hou S."/>
            <person name="Chen J."/>
            <person name="Wollam A."/>
            <person name="Pepin K.H."/>
            <person name="Johnson M."/>
            <person name="Bhonagiri V."/>
            <person name="Zhang X."/>
            <person name="Suruliraj S."/>
            <person name="Warren W."/>
            <person name="Chinwalla A."/>
            <person name="Mardis E.R."/>
            <person name="Wilson R.K."/>
        </authorList>
    </citation>
    <scope>NUCLEOTIDE SEQUENCE [LARGE SCALE GENOMIC DNA]</scope>
    <source>
        <strain evidence="1 2">YIT 11859</strain>
    </source>
</reference>
<evidence type="ECO:0000313" key="2">
    <source>
        <dbReference type="Proteomes" id="UP000005156"/>
    </source>
</evidence>
<proteinExistence type="predicted"/>
<evidence type="ECO:0000313" key="1">
    <source>
        <dbReference type="EMBL" id="EGG55754.1"/>
    </source>
</evidence>
<accession>F3QJA6</accession>
<dbReference type="EMBL" id="AFBP01000022">
    <property type="protein sequence ID" value="EGG55754.1"/>
    <property type="molecule type" value="Genomic_DNA"/>
</dbReference>
<sequence length="168" mass="18477">MGTVGIMPASSDAAGKLMKSTTTCAGIAENPMKIPFPSLPKYQARWIPVLFTPVTCGEDVLFVGICGEFNNSKFAERILPDETLKRLFPASPQAQEFIDFVIDALNKSGEFSADGLILSGFKLGRPFDTYCDTKLDLIEQAIKFSSSFVTFEEYLSWKGVSNENLRAL</sequence>
<keyword evidence="2" id="KW-1185">Reference proteome</keyword>
<dbReference type="HOGENOM" id="CLU_135017_0_0_4"/>
<comment type="caution">
    <text evidence="1">The sequence shown here is derived from an EMBL/GenBank/DDBJ whole genome shotgun (WGS) entry which is preliminary data.</text>
</comment>